<sequence>MMIIMIHEEDLHRRVRLLWNVMDERKLNIDAPLMSVRRSSGASPSLTEAKRKILEKPQALPLYKSDMTLDQVTEPVAVPFNWEHIPGKPKGNGGSEPQPSKEASITPSPSFPPGKSTNVAKQSLEKEPNVANKFRSSSISNSLSESVSKIDCGKEQRDEKIKNVEENDDYGDDVYSDALETLSPTEPLSMNCSVSGVSGLDNLDVNKGGTTSSTDKQAQDFMMSRFLPAAKAMTIQPPQYASRKQSVLVDQPREFTKLVREEKKSFVNRHITDIVPYTGQCQELEEEESEDETDDYANISDKGCGLFPRFCVRNSLCLINSVPGTKMGNQFPLYSAFEVGKHNKSSHIRSYRPAPAIKKAWDAIHKSKSSSGTASVDMPEIRKKWSSESSRYTYSGELKQLGRLSPFRRSRAAAAAAAAAGISPFRSKSQPLFPGARLLGDSKYADNNRSGKLKYPSRGHASIQEVLTQGVKKNSNSGNLTIEKTLYIDTASTVKFSCSNSFSLGNSQRIGTGVGKERNSILDSFRDMKHLQASEEILDSEVLNPSDANSSISSSMLHLMAKEDKTERLKKDQEINQESMSLQLVQSSFDKDATFNNKQIVVVDDSRKVGAEYVLHPLAPPLPKSPSESWLCRALPLVSSKNSFPHSNQGTDSHSKRQGFSRASTYTKWETIVKTSNLHHDHVCYSKELTVYKSQHSKS</sequence>
<evidence type="ECO:0000313" key="2">
    <source>
        <dbReference type="EMBL" id="KAK7359209.1"/>
    </source>
</evidence>
<name>A0AAN9R607_CANGL</name>
<dbReference type="PANTHER" id="PTHR33671">
    <property type="entry name" value="N-METHYLTRANSFERASE, PUTATIVE (DUF688)-RELATED"/>
    <property type="match status" value="1"/>
</dbReference>
<dbReference type="PANTHER" id="PTHR33671:SF9">
    <property type="entry name" value="DUF688 FAMILY PROTEIN"/>
    <property type="match status" value="1"/>
</dbReference>
<feature type="compositionally biased region" description="Low complexity" evidence="1">
    <location>
        <begin position="136"/>
        <end position="147"/>
    </location>
</feature>
<dbReference type="Pfam" id="PF05097">
    <property type="entry name" value="DUF688"/>
    <property type="match status" value="1"/>
</dbReference>
<organism evidence="2 3">
    <name type="scientific">Canavalia gladiata</name>
    <name type="common">Sword bean</name>
    <name type="synonym">Dolichos gladiatus</name>
    <dbReference type="NCBI Taxonomy" id="3824"/>
    <lineage>
        <taxon>Eukaryota</taxon>
        <taxon>Viridiplantae</taxon>
        <taxon>Streptophyta</taxon>
        <taxon>Embryophyta</taxon>
        <taxon>Tracheophyta</taxon>
        <taxon>Spermatophyta</taxon>
        <taxon>Magnoliopsida</taxon>
        <taxon>eudicotyledons</taxon>
        <taxon>Gunneridae</taxon>
        <taxon>Pentapetalae</taxon>
        <taxon>rosids</taxon>
        <taxon>fabids</taxon>
        <taxon>Fabales</taxon>
        <taxon>Fabaceae</taxon>
        <taxon>Papilionoideae</taxon>
        <taxon>50 kb inversion clade</taxon>
        <taxon>NPAAA clade</taxon>
        <taxon>indigoferoid/millettioid clade</taxon>
        <taxon>Phaseoleae</taxon>
        <taxon>Canavalia</taxon>
    </lineage>
</organism>
<feature type="compositionally biased region" description="Polar residues" evidence="1">
    <location>
        <begin position="95"/>
        <end position="108"/>
    </location>
</feature>
<feature type="compositionally biased region" description="Basic and acidic residues" evidence="1">
    <location>
        <begin position="151"/>
        <end position="165"/>
    </location>
</feature>
<reference evidence="2 3" key="1">
    <citation type="submission" date="2024-01" db="EMBL/GenBank/DDBJ databases">
        <title>The genomes of 5 underutilized Papilionoideae crops provide insights into root nodulation and disease resistanc.</title>
        <authorList>
            <person name="Jiang F."/>
        </authorList>
    </citation>
    <scope>NUCLEOTIDE SEQUENCE [LARGE SCALE GENOMIC DNA]</scope>
    <source>
        <strain evidence="2">LVBAO_FW01</strain>
        <tissue evidence="2">Leaves</tissue>
    </source>
</reference>
<dbReference type="EMBL" id="JAYMYQ010000001">
    <property type="protein sequence ID" value="KAK7359209.1"/>
    <property type="molecule type" value="Genomic_DNA"/>
</dbReference>
<feature type="region of interest" description="Disordered" evidence="1">
    <location>
        <begin position="81"/>
        <end position="172"/>
    </location>
</feature>
<evidence type="ECO:0000313" key="3">
    <source>
        <dbReference type="Proteomes" id="UP001367508"/>
    </source>
</evidence>
<dbReference type="InterPro" id="IPR007789">
    <property type="entry name" value="DUF688"/>
</dbReference>
<proteinExistence type="predicted"/>
<comment type="caution">
    <text evidence="2">The sequence shown here is derived from an EMBL/GenBank/DDBJ whole genome shotgun (WGS) entry which is preliminary data.</text>
</comment>
<dbReference type="Proteomes" id="UP001367508">
    <property type="component" value="Unassembled WGS sequence"/>
</dbReference>
<gene>
    <name evidence="2" type="ORF">VNO77_01159</name>
</gene>
<protein>
    <submittedName>
        <fullName evidence="2">Uncharacterized protein</fullName>
    </submittedName>
</protein>
<dbReference type="AlphaFoldDB" id="A0AAN9R607"/>
<accession>A0AAN9R607</accession>
<keyword evidence="3" id="KW-1185">Reference proteome</keyword>
<evidence type="ECO:0000256" key="1">
    <source>
        <dbReference type="SAM" id="MobiDB-lite"/>
    </source>
</evidence>